<reference evidence="2" key="2">
    <citation type="submission" date="2020-10" db="UniProtKB">
        <authorList>
            <consortium name="WormBaseParasite"/>
        </authorList>
    </citation>
    <scope>IDENTIFICATION</scope>
</reference>
<dbReference type="AlphaFoldDB" id="A0A7E4ULV8"/>
<evidence type="ECO:0000313" key="1">
    <source>
        <dbReference type="Proteomes" id="UP000492821"/>
    </source>
</evidence>
<dbReference type="Proteomes" id="UP000492821">
    <property type="component" value="Unassembled WGS sequence"/>
</dbReference>
<proteinExistence type="predicted"/>
<organism evidence="1 2">
    <name type="scientific">Panagrellus redivivus</name>
    <name type="common">Microworm</name>
    <dbReference type="NCBI Taxonomy" id="6233"/>
    <lineage>
        <taxon>Eukaryota</taxon>
        <taxon>Metazoa</taxon>
        <taxon>Ecdysozoa</taxon>
        <taxon>Nematoda</taxon>
        <taxon>Chromadorea</taxon>
        <taxon>Rhabditida</taxon>
        <taxon>Tylenchina</taxon>
        <taxon>Panagrolaimomorpha</taxon>
        <taxon>Panagrolaimoidea</taxon>
        <taxon>Panagrolaimidae</taxon>
        <taxon>Panagrellus</taxon>
    </lineage>
</organism>
<accession>A0A7E4ULV8</accession>
<name>A0A7E4ULV8_PANRE</name>
<reference evidence="1" key="1">
    <citation type="journal article" date="2013" name="Genetics">
        <title>The draft genome and transcriptome of Panagrellus redivivus are shaped by the harsh demands of a free-living lifestyle.</title>
        <authorList>
            <person name="Srinivasan J."/>
            <person name="Dillman A.R."/>
            <person name="Macchietto M.G."/>
            <person name="Heikkinen L."/>
            <person name="Lakso M."/>
            <person name="Fracchia K.M."/>
            <person name="Antoshechkin I."/>
            <person name="Mortazavi A."/>
            <person name="Wong G."/>
            <person name="Sternberg P.W."/>
        </authorList>
    </citation>
    <scope>NUCLEOTIDE SEQUENCE [LARGE SCALE GENOMIC DNA]</scope>
    <source>
        <strain evidence="1">MT8872</strain>
    </source>
</reference>
<protein>
    <submittedName>
        <fullName evidence="2">RNase_H2-Ydr279 domain-containing protein</fullName>
    </submittedName>
</protein>
<dbReference type="WBParaSite" id="Pan_g10337.t1">
    <property type="protein sequence ID" value="Pan_g10337.t1"/>
    <property type="gene ID" value="Pan_g10337"/>
</dbReference>
<sequence length="247" mass="27659">MGSEVETEIWNLPAGIDLEKSSFRTLNIPGTGAEATFLVSGARLFSFTQSSTTDPARTWTWQNVIYAPSPVSYTCEVDPCFLIAAKLDAKEARTWPEITADLPEFTDDEKVLAFRDTCAKAIGDYYIANDSALLTWYKRMFVRMIIHQKDASYNVYGEEKRQKIHYAKAADFCTWVSERLQEEFVKLLPASIKEPRPSGSGIVIIKEVEEDYCAPPPAKMAKQSANQKRLEKAAKGTASIASFFGKK</sequence>
<evidence type="ECO:0000313" key="2">
    <source>
        <dbReference type="WBParaSite" id="Pan_g10337.t1"/>
    </source>
</evidence>
<keyword evidence="1" id="KW-1185">Reference proteome</keyword>